<evidence type="ECO:0000313" key="2">
    <source>
        <dbReference type="EMBL" id="MED6225738.1"/>
    </source>
</evidence>
<sequence>MDLVASHKQFCSFEHLLKDSTSRILDNTGSVFNLVRVSNMSVKSHSLLSSDDSSVTAIGKSKSSWSRRHCGVFAVLKDETFGLNVSSQYTINFHKGDSDEEKSSRNDVSATLNFEEFENNQLQMFVKGDKSLLFSPNTQQSYERSSKGDTSTYPGSATPLQPTSSLHHNHGGITLISKSCFFLIRILVSCWWSGVRMGQSSAKVGAATLQNARRAMMQSRLPSLLSFVCFNVLVQSWPFISNFGSKNSLSTLHFDCVYDL</sequence>
<dbReference type="EMBL" id="JASCZI010274160">
    <property type="protein sequence ID" value="MED6225738.1"/>
    <property type="molecule type" value="Genomic_DNA"/>
</dbReference>
<evidence type="ECO:0000256" key="1">
    <source>
        <dbReference type="SAM" id="MobiDB-lite"/>
    </source>
</evidence>
<dbReference type="Proteomes" id="UP001341840">
    <property type="component" value="Unassembled WGS sequence"/>
</dbReference>
<name>A0ABU6ZUN6_9FABA</name>
<accession>A0ABU6ZUN6</accession>
<evidence type="ECO:0000313" key="3">
    <source>
        <dbReference type="Proteomes" id="UP001341840"/>
    </source>
</evidence>
<protein>
    <submittedName>
        <fullName evidence="2">Uncharacterized protein</fullName>
    </submittedName>
</protein>
<organism evidence="2 3">
    <name type="scientific">Stylosanthes scabra</name>
    <dbReference type="NCBI Taxonomy" id="79078"/>
    <lineage>
        <taxon>Eukaryota</taxon>
        <taxon>Viridiplantae</taxon>
        <taxon>Streptophyta</taxon>
        <taxon>Embryophyta</taxon>
        <taxon>Tracheophyta</taxon>
        <taxon>Spermatophyta</taxon>
        <taxon>Magnoliopsida</taxon>
        <taxon>eudicotyledons</taxon>
        <taxon>Gunneridae</taxon>
        <taxon>Pentapetalae</taxon>
        <taxon>rosids</taxon>
        <taxon>fabids</taxon>
        <taxon>Fabales</taxon>
        <taxon>Fabaceae</taxon>
        <taxon>Papilionoideae</taxon>
        <taxon>50 kb inversion clade</taxon>
        <taxon>dalbergioids sensu lato</taxon>
        <taxon>Dalbergieae</taxon>
        <taxon>Pterocarpus clade</taxon>
        <taxon>Stylosanthes</taxon>
    </lineage>
</organism>
<proteinExistence type="predicted"/>
<feature type="region of interest" description="Disordered" evidence="1">
    <location>
        <begin position="140"/>
        <end position="161"/>
    </location>
</feature>
<gene>
    <name evidence="2" type="ORF">PIB30_096559</name>
</gene>
<reference evidence="2 3" key="1">
    <citation type="journal article" date="2023" name="Plants (Basel)">
        <title>Bridging the Gap: Combining Genomics and Transcriptomics Approaches to Understand Stylosanthes scabra, an Orphan Legume from the Brazilian Caatinga.</title>
        <authorList>
            <person name="Ferreira-Neto J.R.C."/>
            <person name="da Silva M.D."/>
            <person name="Binneck E."/>
            <person name="de Melo N.F."/>
            <person name="da Silva R.H."/>
            <person name="de Melo A.L.T.M."/>
            <person name="Pandolfi V."/>
            <person name="Bustamante F.O."/>
            <person name="Brasileiro-Vidal A.C."/>
            <person name="Benko-Iseppon A.M."/>
        </authorList>
    </citation>
    <scope>NUCLEOTIDE SEQUENCE [LARGE SCALE GENOMIC DNA]</scope>
    <source>
        <tissue evidence="2">Leaves</tissue>
    </source>
</reference>
<keyword evidence="3" id="KW-1185">Reference proteome</keyword>
<comment type="caution">
    <text evidence="2">The sequence shown here is derived from an EMBL/GenBank/DDBJ whole genome shotgun (WGS) entry which is preliminary data.</text>
</comment>